<keyword evidence="6" id="KW-1185">Reference proteome</keyword>
<evidence type="ECO:0000259" key="4">
    <source>
        <dbReference type="PROSITE" id="PS50893"/>
    </source>
</evidence>
<dbReference type="SUPFAM" id="SSF52540">
    <property type="entry name" value="P-loop containing nucleoside triphosphate hydrolases"/>
    <property type="match status" value="1"/>
</dbReference>
<dbReference type="Pfam" id="PF00005">
    <property type="entry name" value="ABC_tran"/>
    <property type="match status" value="1"/>
</dbReference>
<organism evidence="5 6">
    <name type="scientific">Belliella kenyensis</name>
    <dbReference type="NCBI Taxonomy" id="1472724"/>
    <lineage>
        <taxon>Bacteria</taxon>
        <taxon>Pseudomonadati</taxon>
        <taxon>Bacteroidota</taxon>
        <taxon>Cytophagia</taxon>
        <taxon>Cytophagales</taxon>
        <taxon>Cyclobacteriaceae</taxon>
        <taxon>Belliella</taxon>
    </lineage>
</organism>
<dbReference type="PROSITE" id="PS00211">
    <property type="entry name" value="ABC_TRANSPORTER_1"/>
    <property type="match status" value="1"/>
</dbReference>
<keyword evidence="1" id="KW-0813">Transport</keyword>
<dbReference type="RefSeq" id="WP_241291603.1">
    <property type="nucleotide sequence ID" value="NZ_JAKZGR010000002.1"/>
</dbReference>
<evidence type="ECO:0000313" key="5">
    <source>
        <dbReference type="EMBL" id="MFC3977104.1"/>
    </source>
</evidence>
<dbReference type="GO" id="GO:0005524">
    <property type="term" value="F:ATP binding"/>
    <property type="evidence" value="ECO:0007669"/>
    <property type="project" value="UniProtKB-KW"/>
</dbReference>
<protein>
    <submittedName>
        <fullName evidence="5">ABC transporter ATP-binding protein</fullName>
    </submittedName>
</protein>
<evidence type="ECO:0000256" key="2">
    <source>
        <dbReference type="ARBA" id="ARBA00022741"/>
    </source>
</evidence>
<comment type="caution">
    <text evidence="5">The sequence shown here is derived from an EMBL/GenBank/DDBJ whole genome shotgun (WGS) entry which is preliminary data.</text>
</comment>
<reference evidence="6" key="1">
    <citation type="journal article" date="2019" name="Int. J. Syst. Evol. Microbiol.">
        <title>The Global Catalogue of Microorganisms (GCM) 10K type strain sequencing project: providing services to taxonomists for standard genome sequencing and annotation.</title>
        <authorList>
            <consortium name="The Broad Institute Genomics Platform"/>
            <consortium name="The Broad Institute Genome Sequencing Center for Infectious Disease"/>
            <person name="Wu L."/>
            <person name="Ma J."/>
        </authorList>
    </citation>
    <scope>NUCLEOTIDE SEQUENCE [LARGE SCALE GENOMIC DNA]</scope>
    <source>
        <strain evidence="6">CECT 8551</strain>
    </source>
</reference>
<dbReference type="Proteomes" id="UP001595766">
    <property type="component" value="Unassembled WGS sequence"/>
</dbReference>
<dbReference type="CDD" id="cd03230">
    <property type="entry name" value="ABC_DR_subfamily_A"/>
    <property type="match status" value="1"/>
</dbReference>
<keyword evidence="2" id="KW-0547">Nucleotide-binding</keyword>
<dbReference type="EMBL" id="JBHSAV010000053">
    <property type="protein sequence ID" value="MFC3977104.1"/>
    <property type="molecule type" value="Genomic_DNA"/>
</dbReference>
<dbReference type="InterPro" id="IPR051782">
    <property type="entry name" value="ABC_Transporter_VariousFunc"/>
</dbReference>
<feature type="domain" description="ABC transporter" evidence="4">
    <location>
        <begin position="2"/>
        <end position="228"/>
    </location>
</feature>
<gene>
    <name evidence="5" type="ORF">ACFOUP_12010</name>
</gene>
<evidence type="ECO:0000256" key="3">
    <source>
        <dbReference type="ARBA" id="ARBA00022840"/>
    </source>
</evidence>
<accession>A0ABV8ENE7</accession>
<dbReference type="PROSITE" id="PS50893">
    <property type="entry name" value="ABC_TRANSPORTER_2"/>
    <property type="match status" value="1"/>
</dbReference>
<sequence>MLEVIGLVKKYDKQNAVNDISFSLQGGEVVGLLGPNGAGKSTTMKCIVGLLRKTAGEVYIGGHDHLSVEAKRFFSYIPETPSVYDLLTVQEHMQFIAQAYGLSDWKTRATALFEYYDLHDKKDKLGRDLSKGMRQKVSICCALLPDPQLLFFDEPMIGLDPKAIRNTKKIFKDLKDQGKTILVSTHLIDSVESIADRIMIMKDGSIVGNDTLEKLKLQMVEAGYSLEDLFLELTKDE</sequence>
<dbReference type="PANTHER" id="PTHR42939">
    <property type="entry name" value="ABC TRANSPORTER ATP-BINDING PROTEIN ALBC-RELATED"/>
    <property type="match status" value="1"/>
</dbReference>
<evidence type="ECO:0000313" key="6">
    <source>
        <dbReference type="Proteomes" id="UP001595766"/>
    </source>
</evidence>
<dbReference type="InterPro" id="IPR017871">
    <property type="entry name" value="ABC_transporter-like_CS"/>
</dbReference>
<dbReference type="InterPro" id="IPR003439">
    <property type="entry name" value="ABC_transporter-like_ATP-bd"/>
</dbReference>
<proteinExistence type="predicted"/>
<name>A0ABV8ENE7_9BACT</name>
<dbReference type="InterPro" id="IPR027417">
    <property type="entry name" value="P-loop_NTPase"/>
</dbReference>
<keyword evidence="3 5" id="KW-0067">ATP-binding</keyword>
<evidence type="ECO:0000256" key="1">
    <source>
        <dbReference type="ARBA" id="ARBA00022448"/>
    </source>
</evidence>
<dbReference type="InterPro" id="IPR003593">
    <property type="entry name" value="AAA+_ATPase"/>
</dbReference>
<dbReference type="PANTHER" id="PTHR42939:SF1">
    <property type="entry name" value="ABC TRANSPORTER ATP-BINDING PROTEIN ALBC-RELATED"/>
    <property type="match status" value="1"/>
</dbReference>
<dbReference type="SMART" id="SM00382">
    <property type="entry name" value="AAA"/>
    <property type="match status" value="1"/>
</dbReference>
<dbReference type="Gene3D" id="3.40.50.300">
    <property type="entry name" value="P-loop containing nucleotide triphosphate hydrolases"/>
    <property type="match status" value="1"/>
</dbReference>